<dbReference type="Proteomes" id="UP001162891">
    <property type="component" value="Chromosome"/>
</dbReference>
<protein>
    <recommendedName>
        <fullName evidence="10">Endonuclease/exonuclease/phosphatase domain-containing protein</fullName>
    </recommendedName>
</protein>
<dbReference type="InterPro" id="IPR051547">
    <property type="entry name" value="TDP2-like"/>
</dbReference>
<evidence type="ECO:0000256" key="1">
    <source>
        <dbReference type="ARBA" id="ARBA00001936"/>
    </source>
</evidence>
<name>A0ABN6MTF9_9BACT</name>
<feature type="domain" description="Endonuclease/exonuclease/phosphatase" evidence="10">
    <location>
        <begin position="97"/>
        <end position="363"/>
    </location>
</feature>
<dbReference type="Gene3D" id="3.60.10.10">
    <property type="entry name" value="Endonuclease/exonuclease/phosphatase"/>
    <property type="match status" value="1"/>
</dbReference>
<keyword evidence="5" id="KW-0227">DNA damage</keyword>
<comment type="cofactor">
    <cofactor evidence="2">
        <name>Mg(2+)</name>
        <dbReference type="ChEBI" id="CHEBI:18420"/>
    </cofactor>
</comment>
<keyword evidence="7" id="KW-0460">Magnesium</keyword>
<evidence type="ECO:0000256" key="4">
    <source>
        <dbReference type="ARBA" id="ARBA00022723"/>
    </source>
</evidence>
<dbReference type="RefSeq" id="WP_248362134.1">
    <property type="nucleotide sequence ID" value="NZ_AP025591.1"/>
</dbReference>
<evidence type="ECO:0000256" key="6">
    <source>
        <dbReference type="ARBA" id="ARBA00022801"/>
    </source>
</evidence>
<dbReference type="SUPFAM" id="SSF56219">
    <property type="entry name" value="DNase I-like"/>
    <property type="match status" value="1"/>
</dbReference>
<keyword evidence="4" id="KW-0479">Metal-binding</keyword>
<dbReference type="EMBL" id="AP025591">
    <property type="protein sequence ID" value="BDG03781.1"/>
    <property type="molecule type" value="Genomic_DNA"/>
</dbReference>
<evidence type="ECO:0000259" key="10">
    <source>
        <dbReference type="Pfam" id="PF03372"/>
    </source>
</evidence>
<proteinExistence type="predicted"/>
<keyword evidence="12" id="KW-1185">Reference proteome</keyword>
<dbReference type="Pfam" id="PF03372">
    <property type="entry name" value="Exo_endo_phos"/>
    <property type="match status" value="1"/>
</dbReference>
<dbReference type="InterPro" id="IPR036691">
    <property type="entry name" value="Endo/exonu/phosph_ase_sf"/>
</dbReference>
<dbReference type="PANTHER" id="PTHR15822">
    <property type="entry name" value="TRAF AND TNF RECEPTOR-ASSOCIATED PROTEIN"/>
    <property type="match status" value="1"/>
</dbReference>
<evidence type="ECO:0000256" key="7">
    <source>
        <dbReference type="ARBA" id="ARBA00022842"/>
    </source>
</evidence>
<evidence type="ECO:0000256" key="9">
    <source>
        <dbReference type="SAM" id="SignalP"/>
    </source>
</evidence>
<dbReference type="InterPro" id="IPR005135">
    <property type="entry name" value="Endo/exonuclease/phosphatase"/>
</dbReference>
<evidence type="ECO:0000313" key="12">
    <source>
        <dbReference type="Proteomes" id="UP001162891"/>
    </source>
</evidence>
<keyword evidence="3" id="KW-0540">Nuclease</keyword>
<sequence length="383" mass="40126">MRVPRIVAPTLGLSLVLSLACSGGASPAATERAGAAAPPSSAGAAIADAGRHVGRELTVMSRNLYLGADLGPVMAATTPEAFLGATTVVWAMVNRNSFHVRAEAVADEIAASRPELVGLQEAYLWRIQSPGDAIAGGTTPATEVVYDYVQELLDALRARSLHYRVAASVTLFDFEAPVATASPGVFDDVRLTDHGVVLAREDVPTASPEGHVYPTLLSVGVLGRQLPVPRGWATVLAKERGQWIRFVSTHLEAFDETVRTVQAGELVQALAGETRPVVVVGDLNSEPGTQGAAVLVDEGGFTDTWAALYPAAAGLTCCYLEDLTLPDTLETRIDYALFRGPFTPADAEVVGTAQVSGLWPSDHAGLVAELRIASPGAELQAAR</sequence>
<comment type="cofactor">
    <cofactor evidence="1">
        <name>Mn(2+)</name>
        <dbReference type="ChEBI" id="CHEBI:29035"/>
    </cofactor>
</comment>
<evidence type="ECO:0000256" key="2">
    <source>
        <dbReference type="ARBA" id="ARBA00001946"/>
    </source>
</evidence>
<organism evidence="11 12">
    <name type="scientific">Anaeromyxobacter oryzae</name>
    <dbReference type="NCBI Taxonomy" id="2918170"/>
    <lineage>
        <taxon>Bacteria</taxon>
        <taxon>Pseudomonadati</taxon>
        <taxon>Myxococcota</taxon>
        <taxon>Myxococcia</taxon>
        <taxon>Myxococcales</taxon>
        <taxon>Cystobacterineae</taxon>
        <taxon>Anaeromyxobacteraceae</taxon>
        <taxon>Anaeromyxobacter</taxon>
    </lineage>
</organism>
<gene>
    <name evidence="11" type="ORF">AMOR_27770</name>
</gene>
<accession>A0ABN6MTF9</accession>
<feature type="signal peptide" evidence="9">
    <location>
        <begin position="1"/>
        <end position="28"/>
    </location>
</feature>
<keyword evidence="6" id="KW-0378">Hydrolase</keyword>
<dbReference type="PROSITE" id="PS51257">
    <property type="entry name" value="PROKAR_LIPOPROTEIN"/>
    <property type="match status" value="1"/>
</dbReference>
<evidence type="ECO:0000313" key="11">
    <source>
        <dbReference type="EMBL" id="BDG03781.1"/>
    </source>
</evidence>
<keyword evidence="8" id="KW-0234">DNA repair</keyword>
<dbReference type="PANTHER" id="PTHR15822:SF4">
    <property type="entry name" value="TYROSYL-DNA PHOSPHODIESTERASE 2"/>
    <property type="match status" value="1"/>
</dbReference>
<evidence type="ECO:0000256" key="3">
    <source>
        <dbReference type="ARBA" id="ARBA00022722"/>
    </source>
</evidence>
<keyword evidence="9" id="KW-0732">Signal</keyword>
<reference evidence="12" key="1">
    <citation type="journal article" date="2022" name="Int. J. Syst. Evol. Microbiol.">
        <title>Anaeromyxobacter oryzae sp. nov., Anaeromyxobacter diazotrophicus sp. nov. and Anaeromyxobacter paludicola sp. nov., isolated from paddy soils.</title>
        <authorList>
            <person name="Itoh H."/>
            <person name="Xu Z."/>
            <person name="Mise K."/>
            <person name="Masuda Y."/>
            <person name="Ushijima N."/>
            <person name="Hayakawa C."/>
            <person name="Shiratori Y."/>
            <person name="Senoo K."/>
        </authorList>
    </citation>
    <scope>NUCLEOTIDE SEQUENCE [LARGE SCALE GENOMIC DNA]</scope>
    <source>
        <strain evidence="12">Red232</strain>
    </source>
</reference>
<feature type="chain" id="PRO_5047083130" description="Endonuclease/exonuclease/phosphatase domain-containing protein" evidence="9">
    <location>
        <begin position="29"/>
        <end position="383"/>
    </location>
</feature>
<evidence type="ECO:0000256" key="5">
    <source>
        <dbReference type="ARBA" id="ARBA00022763"/>
    </source>
</evidence>
<evidence type="ECO:0000256" key="8">
    <source>
        <dbReference type="ARBA" id="ARBA00023204"/>
    </source>
</evidence>